<evidence type="ECO:0000313" key="2">
    <source>
        <dbReference type="Proteomes" id="UP001194746"/>
    </source>
</evidence>
<dbReference type="Proteomes" id="UP001194746">
    <property type="component" value="Unassembled WGS sequence"/>
</dbReference>
<reference evidence="1" key="2">
    <citation type="submission" date="2020-02" db="EMBL/GenBank/DDBJ databases">
        <authorList>
            <person name="Gilchrist C.L.M."/>
            <person name="Chooi Y.-H."/>
        </authorList>
    </citation>
    <scope>NUCLEOTIDE SEQUENCE</scope>
    <source>
        <strain evidence="1">MST-FP2251</strain>
    </source>
</reference>
<dbReference type="EMBL" id="VCAU01000093">
    <property type="protein sequence ID" value="KAF9885553.1"/>
    <property type="molecule type" value="Genomic_DNA"/>
</dbReference>
<protein>
    <submittedName>
        <fullName evidence="1">Uncharacterized protein</fullName>
    </submittedName>
</protein>
<evidence type="ECO:0000313" key="1">
    <source>
        <dbReference type="EMBL" id="KAF9885553.1"/>
    </source>
</evidence>
<name>A0AAD4GRN2_ASPNN</name>
<dbReference type="AlphaFoldDB" id="A0AAD4GRN2"/>
<gene>
    <name evidence="1" type="ORF">FE257_012759</name>
</gene>
<organism evidence="1 2">
    <name type="scientific">Aspergillus nanangensis</name>
    <dbReference type="NCBI Taxonomy" id="2582783"/>
    <lineage>
        <taxon>Eukaryota</taxon>
        <taxon>Fungi</taxon>
        <taxon>Dikarya</taxon>
        <taxon>Ascomycota</taxon>
        <taxon>Pezizomycotina</taxon>
        <taxon>Eurotiomycetes</taxon>
        <taxon>Eurotiomycetidae</taxon>
        <taxon>Eurotiales</taxon>
        <taxon>Aspergillaceae</taxon>
        <taxon>Aspergillus</taxon>
        <taxon>Aspergillus subgen. Circumdati</taxon>
    </lineage>
</organism>
<accession>A0AAD4GRN2</accession>
<keyword evidence="2" id="KW-1185">Reference proteome</keyword>
<proteinExistence type="predicted"/>
<comment type="caution">
    <text evidence="1">The sequence shown here is derived from an EMBL/GenBank/DDBJ whole genome shotgun (WGS) entry which is preliminary data.</text>
</comment>
<reference evidence="1" key="1">
    <citation type="journal article" date="2019" name="Beilstein J. Org. Chem.">
        <title>Nanangenines: drimane sesquiterpenoids as the dominant metabolite cohort of a novel Australian fungus, Aspergillus nanangensis.</title>
        <authorList>
            <person name="Lacey H.J."/>
            <person name="Gilchrist C.L.M."/>
            <person name="Crombie A."/>
            <person name="Kalaitzis J.A."/>
            <person name="Vuong D."/>
            <person name="Rutledge P.J."/>
            <person name="Turner P."/>
            <person name="Pitt J.I."/>
            <person name="Lacey E."/>
            <person name="Chooi Y.H."/>
            <person name="Piggott A.M."/>
        </authorList>
    </citation>
    <scope>NUCLEOTIDE SEQUENCE</scope>
    <source>
        <strain evidence="1">MST-FP2251</strain>
    </source>
</reference>
<sequence>MTTYIDIPLTEEEEAEIENIVNGPTFEQEIDYPWEKATSFNKQPESCTFVLTEPLRGHHKLPPGKITSYSHILHTNQRPTTNSHDGKNYLSTMCWLKEYRHRLKEALTMAQASRSSFRYDWPKIISERSAEQWANDISDITVDQFKCLLGRPFPPTFEELEQLGYHDTENMGVYMSPIRELDRDGDKFLYAGSATSDRGLKHRITQH</sequence>